<reference evidence="2" key="1">
    <citation type="journal article" date="2019" name="Int. J. Syst. Evol. Microbiol.">
        <title>The Global Catalogue of Microorganisms (GCM) 10K type strain sequencing project: providing services to taxonomists for standard genome sequencing and annotation.</title>
        <authorList>
            <consortium name="The Broad Institute Genomics Platform"/>
            <consortium name="The Broad Institute Genome Sequencing Center for Infectious Disease"/>
            <person name="Wu L."/>
            <person name="Ma J."/>
        </authorList>
    </citation>
    <scope>NUCLEOTIDE SEQUENCE [LARGE SCALE GENOMIC DNA]</scope>
    <source>
        <strain evidence="2">NBRC 108725</strain>
    </source>
</reference>
<gene>
    <name evidence="1" type="ORF">GCM10025866_17950</name>
</gene>
<accession>A0ABM8GCB1</accession>
<evidence type="ECO:0000313" key="2">
    <source>
        <dbReference type="Proteomes" id="UP001321498"/>
    </source>
</evidence>
<dbReference type="EMBL" id="AP027731">
    <property type="protein sequence ID" value="BDZ45886.1"/>
    <property type="molecule type" value="Genomic_DNA"/>
</dbReference>
<dbReference type="SUPFAM" id="SSF51735">
    <property type="entry name" value="NAD(P)-binding Rossmann-fold domains"/>
    <property type="match status" value="1"/>
</dbReference>
<dbReference type="Gene3D" id="3.90.25.10">
    <property type="entry name" value="UDP-galactose 4-epimerase, domain 1"/>
    <property type="match status" value="1"/>
</dbReference>
<dbReference type="InterPro" id="IPR036291">
    <property type="entry name" value="NAD(P)-bd_dom_sf"/>
</dbReference>
<organism evidence="1 2">
    <name type="scientific">Naasia aerilata</name>
    <dbReference type="NCBI Taxonomy" id="1162966"/>
    <lineage>
        <taxon>Bacteria</taxon>
        <taxon>Bacillati</taxon>
        <taxon>Actinomycetota</taxon>
        <taxon>Actinomycetes</taxon>
        <taxon>Micrococcales</taxon>
        <taxon>Microbacteriaceae</taxon>
        <taxon>Naasia</taxon>
    </lineage>
</organism>
<evidence type="ECO:0000313" key="1">
    <source>
        <dbReference type="EMBL" id="BDZ45886.1"/>
    </source>
</evidence>
<dbReference type="Proteomes" id="UP001321498">
    <property type="component" value="Chromosome"/>
</dbReference>
<evidence type="ECO:0008006" key="3">
    <source>
        <dbReference type="Google" id="ProtNLM"/>
    </source>
</evidence>
<sequence length="90" mass="9350">MRDYIHADDVARAFASALDAELDGFAAVNAGTGRAVSNADLAGLFPSEAYEPVPPGEDTFSVADPELAATLLGFRARHRVEELAASAASD</sequence>
<dbReference type="Gene3D" id="3.40.50.720">
    <property type="entry name" value="NAD(P)-binding Rossmann-like Domain"/>
    <property type="match status" value="1"/>
</dbReference>
<proteinExistence type="predicted"/>
<protein>
    <recommendedName>
        <fullName evidence="3">NAD-dependent epimerase/dehydratase family protein</fullName>
    </recommendedName>
</protein>
<name>A0ABM8GCB1_9MICO</name>
<keyword evidence="2" id="KW-1185">Reference proteome</keyword>
<dbReference type="RefSeq" id="WP_286279115.1">
    <property type="nucleotide sequence ID" value="NZ_AP027731.1"/>
</dbReference>